<dbReference type="Proteomes" id="UP000016932">
    <property type="component" value="Unassembled WGS sequence"/>
</dbReference>
<keyword evidence="2" id="KW-1185">Reference proteome</keyword>
<dbReference type="VEuPathDB" id="FungiDB:MYCFIDRAFT_80917"/>
<sequence>MPTGPLDYLEHGFAFNSIEEARNDVNSSYNLSPPDDDYLEICGEENHKALVYDLWHAIMRHAKRDVKEESRSPAPVNIDPAAWRAFQTDQDQNLGKIVGKDENGEVEAERRCWVMLDQILEVHRTGARKSNFFGPAEKWVLKFSERLERVVKAIENHSIIAIDVLRGHNLPEIAIMTDAFVEKRVGLQLGIFMGERENGNGG</sequence>
<proteinExistence type="predicted"/>
<dbReference type="RefSeq" id="XP_007930869.1">
    <property type="nucleotide sequence ID" value="XM_007932678.1"/>
</dbReference>
<accession>M3AMZ5</accession>
<protein>
    <submittedName>
        <fullName evidence="1">Uncharacterized protein</fullName>
    </submittedName>
</protein>
<gene>
    <name evidence="1" type="ORF">MYCFIDRAFT_80917</name>
</gene>
<evidence type="ECO:0000313" key="2">
    <source>
        <dbReference type="Proteomes" id="UP000016932"/>
    </source>
</evidence>
<dbReference type="OrthoDB" id="3643260at2759"/>
<organism evidence="1 2">
    <name type="scientific">Pseudocercospora fijiensis (strain CIRAD86)</name>
    <name type="common">Black leaf streak disease fungus</name>
    <name type="synonym">Mycosphaerella fijiensis</name>
    <dbReference type="NCBI Taxonomy" id="383855"/>
    <lineage>
        <taxon>Eukaryota</taxon>
        <taxon>Fungi</taxon>
        <taxon>Dikarya</taxon>
        <taxon>Ascomycota</taxon>
        <taxon>Pezizomycotina</taxon>
        <taxon>Dothideomycetes</taxon>
        <taxon>Dothideomycetidae</taxon>
        <taxon>Mycosphaerellales</taxon>
        <taxon>Mycosphaerellaceae</taxon>
        <taxon>Pseudocercospora</taxon>
    </lineage>
</organism>
<dbReference type="AlphaFoldDB" id="M3AMZ5"/>
<dbReference type="HOGENOM" id="CLU_1355173_0_0_1"/>
<dbReference type="GeneID" id="19341775"/>
<dbReference type="EMBL" id="KB446563">
    <property type="protein sequence ID" value="EME78503.1"/>
    <property type="molecule type" value="Genomic_DNA"/>
</dbReference>
<name>M3AMZ5_PSEFD</name>
<evidence type="ECO:0000313" key="1">
    <source>
        <dbReference type="EMBL" id="EME78503.1"/>
    </source>
</evidence>
<reference evidence="1 2" key="1">
    <citation type="journal article" date="2012" name="PLoS Pathog.">
        <title>Diverse lifestyles and strategies of plant pathogenesis encoded in the genomes of eighteen Dothideomycetes fungi.</title>
        <authorList>
            <person name="Ohm R.A."/>
            <person name="Feau N."/>
            <person name="Henrissat B."/>
            <person name="Schoch C.L."/>
            <person name="Horwitz B.A."/>
            <person name="Barry K.W."/>
            <person name="Condon B.J."/>
            <person name="Copeland A.C."/>
            <person name="Dhillon B."/>
            <person name="Glaser F."/>
            <person name="Hesse C.N."/>
            <person name="Kosti I."/>
            <person name="LaButti K."/>
            <person name="Lindquist E.A."/>
            <person name="Lucas S."/>
            <person name="Salamov A.A."/>
            <person name="Bradshaw R.E."/>
            <person name="Ciuffetti L."/>
            <person name="Hamelin R.C."/>
            <person name="Kema G.H.J."/>
            <person name="Lawrence C."/>
            <person name="Scott J.A."/>
            <person name="Spatafora J.W."/>
            <person name="Turgeon B.G."/>
            <person name="de Wit P.J.G.M."/>
            <person name="Zhong S."/>
            <person name="Goodwin S.B."/>
            <person name="Grigoriev I.V."/>
        </authorList>
    </citation>
    <scope>NUCLEOTIDE SEQUENCE [LARGE SCALE GENOMIC DNA]</scope>
    <source>
        <strain evidence="1 2">CIRAD86</strain>
    </source>
</reference>
<dbReference type="KEGG" id="pfj:MYCFIDRAFT_80917"/>